<evidence type="ECO:0000256" key="1">
    <source>
        <dbReference type="SAM" id="MobiDB-lite"/>
    </source>
</evidence>
<sequence length="164" mass="18538">MKSVKLGLSSLILAGLCTGLWANEVSFKNKSNQELIELAGKVAPNEVPDYQMELFKRMKGMGAEQKKEFHDQLKKAADKNTENMTMEEFEKRREAIRAAIKARIAKMTRAEYKNSGLSVKSCNCHARCNCDVAGPCTCGKHGHKHDRKHKPGHEHHEHENKHES</sequence>
<evidence type="ECO:0000313" key="3">
    <source>
        <dbReference type="EMBL" id="TSA86010.1"/>
    </source>
</evidence>
<feature type="signal peptide" evidence="2">
    <location>
        <begin position="1"/>
        <end position="22"/>
    </location>
</feature>
<dbReference type="RefSeq" id="WP_120947889.1">
    <property type="nucleotide sequence ID" value="NZ_QXQS01000003.1"/>
</dbReference>
<gene>
    <name evidence="3" type="ORF">FNE76_02695</name>
</gene>
<evidence type="ECO:0000313" key="4">
    <source>
        <dbReference type="Proteomes" id="UP000319322"/>
    </source>
</evidence>
<reference evidence="3 4" key="3">
    <citation type="submission" date="2019-07" db="EMBL/GenBank/DDBJ databases">
        <authorList>
            <person name="Papic B."/>
        </authorList>
    </citation>
    <scope>NUCLEOTIDE SEQUENCE [LARGE SCALE GENOMIC DNA]</scope>
    <source>
        <strain evidence="3 4">L8b</strain>
    </source>
</reference>
<dbReference type="InterPro" id="IPR009488">
    <property type="entry name" value="DUF1104"/>
</dbReference>
<reference evidence="4" key="2">
    <citation type="submission" date="2019-07" db="EMBL/GenBank/DDBJ databases">
        <title>Helicobacter labacensis sp. nov., Helicobacter mehlei sp. nov. and Helicobacter vulpis sp. nov., isolated from gastric mucosa of red fox (Vulpis vulpis).</title>
        <authorList>
            <person name="Papic B."/>
        </authorList>
    </citation>
    <scope>NUCLEOTIDE SEQUENCE [LARGE SCALE GENOMIC DNA]</scope>
    <source>
        <strain evidence="4">L8b</strain>
    </source>
</reference>
<feature type="region of interest" description="Disordered" evidence="1">
    <location>
        <begin position="139"/>
        <end position="164"/>
    </location>
</feature>
<feature type="compositionally biased region" description="Basic and acidic residues" evidence="1">
    <location>
        <begin position="154"/>
        <end position="164"/>
    </location>
</feature>
<comment type="caution">
    <text evidence="3">The sequence shown here is derived from an EMBL/GenBank/DDBJ whole genome shotgun (WGS) entry which is preliminary data.</text>
</comment>
<dbReference type="EMBL" id="VKGC01000004">
    <property type="protein sequence ID" value="TSA86010.1"/>
    <property type="molecule type" value="Genomic_DNA"/>
</dbReference>
<reference evidence="3 4" key="1">
    <citation type="submission" date="2019-07" db="EMBL/GenBank/DDBJ databases">
        <title>Helicobacter labacensis sp. nov., Helicobacter mehlei sp. nov. and Helicobacter vulpis sp. nov., isolated from gastric mucosa of red fox (Vulpis vulpis).</title>
        <authorList>
            <person name="Kusar D."/>
            <person name="Gruntar I."/>
            <person name="Pate M."/>
            <person name="Zajc U."/>
            <person name="Ocepek M."/>
        </authorList>
    </citation>
    <scope>NUCLEOTIDE SEQUENCE [LARGE SCALE GENOMIC DNA]</scope>
    <source>
        <strain evidence="3 4">L8b</strain>
    </source>
</reference>
<evidence type="ECO:0000256" key="2">
    <source>
        <dbReference type="SAM" id="SignalP"/>
    </source>
</evidence>
<proteinExistence type="predicted"/>
<organism evidence="3 4">
    <name type="scientific">Helicobacter mehlei</name>
    <dbReference type="NCBI Taxonomy" id="2316080"/>
    <lineage>
        <taxon>Bacteria</taxon>
        <taxon>Pseudomonadati</taxon>
        <taxon>Campylobacterota</taxon>
        <taxon>Epsilonproteobacteria</taxon>
        <taxon>Campylobacterales</taxon>
        <taxon>Helicobacteraceae</taxon>
        <taxon>Helicobacter</taxon>
    </lineage>
</organism>
<keyword evidence="4" id="KW-1185">Reference proteome</keyword>
<dbReference type="Proteomes" id="UP000319322">
    <property type="component" value="Unassembled WGS sequence"/>
</dbReference>
<dbReference type="Pfam" id="PF06518">
    <property type="entry name" value="DUF1104"/>
    <property type="match status" value="1"/>
</dbReference>
<protein>
    <submittedName>
        <fullName evidence="3">DUF1104 domain-containing protein</fullName>
    </submittedName>
</protein>
<feature type="compositionally biased region" description="Basic residues" evidence="1">
    <location>
        <begin position="140"/>
        <end position="153"/>
    </location>
</feature>
<dbReference type="AlphaFoldDB" id="A0A553V0M2"/>
<accession>A0A553V0M2</accession>
<dbReference type="InterPro" id="IPR038310">
    <property type="entry name" value="DUF1104_sf"/>
</dbReference>
<keyword evidence="2" id="KW-0732">Signal</keyword>
<dbReference type="Gene3D" id="1.20.120.1430">
    <property type="entry name" value="HP0721 helical bundle"/>
    <property type="match status" value="1"/>
</dbReference>
<name>A0A553V0M2_9HELI</name>
<feature type="chain" id="PRO_5021871605" evidence="2">
    <location>
        <begin position="23"/>
        <end position="164"/>
    </location>
</feature>